<name>A0A652YTB7_NOCGL</name>
<comment type="caution">
    <text evidence="2">The sequence shown here is derived from an EMBL/GenBank/DDBJ whole genome shotgun (WGS) entry which is preliminary data.</text>
</comment>
<dbReference type="AlphaFoldDB" id="A0A652YTB7"/>
<proteinExistence type="predicted"/>
<dbReference type="GO" id="GO:0003824">
    <property type="term" value="F:catalytic activity"/>
    <property type="evidence" value="ECO:0007669"/>
    <property type="project" value="InterPro"/>
</dbReference>
<gene>
    <name evidence="2" type="ORF">FNL38_102286</name>
</gene>
<dbReference type="Gene3D" id="3.30.1540.10">
    <property type="entry name" value="formyl-coa transferase, domain 3"/>
    <property type="match status" value="1"/>
</dbReference>
<protein>
    <submittedName>
        <fullName evidence="2">Alpha-methylacyl-CoA racemase</fullName>
    </submittedName>
</protein>
<dbReference type="PANTHER" id="PTHR48228">
    <property type="entry name" value="SUCCINYL-COA--D-CITRAMALATE COA-TRANSFERASE"/>
    <property type="match status" value="1"/>
</dbReference>
<dbReference type="InterPro" id="IPR044855">
    <property type="entry name" value="CoA-Trfase_III_dom3_sf"/>
</dbReference>
<evidence type="ECO:0000313" key="2">
    <source>
        <dbReference type="EMBL" id="TYQ06154.1"/>
    </source>
</evidence>
<sequence length="366" mass="39802">MTPPHGPLDGLRILELASIGPGAHAAMILADLGADVLRVQRPGELTADTDSRNQLHRGRRVVEANLKSTNGIEQILDLTERADVLIEGYRPGVTERLGIGPTVVRDRNPALVYARVTGWGQDGPRAHKAGHDINFLAPTGILHSMGRADDRPIPPLNIIAGFGGGSMFLVAGILSALWERKTSGQGQVIDVSMAEGAALLAQHAWSMRADGGWSDARGENLVDGSCPFWDTYECSDGNFMAVGAFEPQFYADLLDVLDLDPNVLPAQSDRARWPELRKSIAAQFRTRSRAQWTAEFEDLDACVTPVLSFAEAPDDPHFVARESFAKIDGVIQPLPTPRFSRTPPRQPTPPSTEAVNARDIWQSHSE</sequence>
<dbReference type="InterPro" id="IPR023606">
    <property type="entry name" value="CoA-Trfase_III_dom_1_sf"/>
</dbReference>
<feature type="region of interest" description="Disordered" evidence="1">
    <location>
        <begin position="334"/>
        <end position="366"/>
    </location>
</feature>
<dbReference type="EMBL" id="VNIQ01000002">
    <property type="protein sequence ID" value="TYQ06154.1"/>
    <property type="molecule type" value="Genomic_DNA"/>
</dbReference>
<dbReference type="InterPro" id="IPR050509">
    <property type="entry name" value="CoA-transferase_III"/>
</dbReference>
<accession>A0A652YTB7</accession>
<dbReference type="SUPFAM" id="SSF89796">
    <property type="entry name" value="CoA-transferase family III (CaiB/BaiF)"/>
    <property type="match status" value="1"/>
</dbReference>
<dbReference type="Gene3D" id="3.30.60.110">
    <property type="match status" value="1"/>
</dbReference>
<reference evidence="2" key="1">
    <citation type="submission" date="2019-07" db="EMBL/GenBank/DDBJ databases">
        <title>Genomic Encyclopedia of Type Strains, Phase IV (KMG-IV): sequencing the most valuable type-strain genomes for metagenomic binning, comparative biology and taxonomic classification.</title>
        <authorList>
            <person name="Goeker M."/>
        </authorList>
    </citation>
    <scope>NUCLEOTIDE SEQUENCE</scope>
    <source>
        <strain evidence="2">DSM 44596</strain>
    </source>
</reference>
<evidence type="ECO:0000256" key="1">
    <source>
        <dbReference type="SAM" id="MobiDB-lite"/>
    </source>
</evidence>
<dbReference type="Gene3D" id="3.40.50.10540">
    <property type="entry name" value="Crotonobetainyl-coa:carnitine coa-transferase, domain 1"/>
    <property type="match status" value="1"/>
</dbReference>
<dbReference type="PANTHER" id="PTHR48228:SF5">
    <property type="entry name" value="ALPHA-METHYLACYL-COA RACEMASE"/>
    <property type="match status" value="1"/>
</dbReference>
<dbReference type="Pfam" id="PF02515">
    <property type="entry name" value="CoA_transf_3"/>
    <property type="match status" value="1"/>
</dbReference>
<organism evidence="2">
    <name type="scientific">Nocardia globerula</name>
    <dbReference type="NCBI Taxonomy" id="1818"/>
    <lineage>
        <taxon>Bacteria</taxon>
        <taxon>Bacillati</taxon>
        <taxon>Actinomycetota</taxon>
        <taxon>Actinomycetes</taxon>
        <taxon>Mycobacteriales</taxon>
        <taxon>Nocardiaceae</taxon>
        <taxon>Nocardia</taxon>
    </lineage>
</organism>
<dbReference type="InterPro" id="IPR003673">
    <property type="entry name" value="CoA-Trfase_fam_III"/>
</dbReference>